<accession>A0A252B176</accession>
<dbReference type="RefSeq" id="WP_086639396.1">
    <property type="nucleotide sequence ID" value="NZ_JAMZAC010000004.1"/>
</dbReference>
<keyword evidence="2" id="KW-0548">Nucleotidyltransferase</keyword>
<dbReference type="GO" id="GO:0047343">
    <property type="term" value="F:glucose-1-phosphate cytidylyltransferase activity"/>
    <property type="evidence" value="ECO:0007669"/>
    <property type="project" value="InterPro"/>
</dbReference>
<evidence type="ECO:0000259" key="1">
    <source>
        <dbReference type="Pfam" id="PF00483"/>
    </source>
</evidence>
<dbReference type="Gene3D" id="3.90.550.10">
    <property type="entry name" value="Spore Coat Polysaccharide Biosynthesis Protein SpsA, Chain A"/>
    <property type="match status" value="1"/>
</dbReference>
<dbReference type="GO" id="GO:0009243">
    <property type="term" value="P:O antigen biosynthetic process"/>
    <property type="evidence" value="ECO:0007669"/>
    <property type="project" value="InterPro"/>
</dbReference>
<dbReference type="InterPro" id="IPR046981">
    <property type="entry name" value="G1P_cyt_trans"/>
</dbReference>
<evidence type="ECO:0000313" key="2">
    <source>
        <dbReference type="EMBL" id="OUI97984.1"/>
    </source>
</evidence>
<reference evidence="2 3" key="1">
    <citation type="submission" date="2014-06" db="EMBL/GenBank/DDBJ databases">
        <authorList>
            <person name="Ju J."/>
            <person name="Zhang J."/>
        </authorList>
    </citation>
    <scope>NUCLEOTIDE SEQUENCE [LARGE SCALE GENOMIC DNA]</scope>
    <source>
        <strain evidence="2">DmW_048</strain>
    </source>
</reference>
<comment type="caution">
    <text evidence="2">The sequence shown here is derived from an EMBL/GenBank/DDBJ whole genome shotgun (WGS) entry which is preliminary data.</text>
</comment>
<dbReference type="SUPFAM" id="SSF53448">
    <property type="entry name" value="Nucleotide-diphospho-sugar transferases"/>
    <property type="match status" value="1"/>
</dbReference>
<gene>
    <name evidence="2" type="ORF">HK15_00915</name>
</gene>
<dbReference type="InterPro" id="IPR013446">
    <property type="entry name" value="G1P_cyt_trans-like"/>
</dbReference>
<proteinExistence type="predicted"/>
<evidence type="ECO:0000313" key="3">
    <source>
        <dbReference type="Proteomes" id="UP000194999"/>
    </source>
</evidence>
<name>A0A252B176_9PROT</name>
<dbReference type="NCBIfam" id="TIGR02623">
    <property type="entry name" value="G1P_cyt_trans"/>
    <property type="match status" value="1"/>
</dbReference>
<dbReference type="InterPro" id="IPR005835">
    <property type="entry name" value="NTP_transferase_dom"/>
</dbReference>
<sequence length="255" mass="29047">MKTVILAGGFGSRLSEETDSIPKPMVQIGGRPILWHIMKIYSAYGLNDFVVCLGYKGHLIKEFYANYFRHMSDMVVDLSNGTIEYQRGDVEPWRITLIDTGLNTQTGGRLKRVGHLLQDGPFCMTYGDGVGNVDIRKSIDFHKEHKKKATVTCVVPPGRFGLMEVEGNAVKRFSEKTDNTKNLVNGGFFVLDPSVLDYIEGDDVLWEKGPMEHLARDGQLEAFHHSGFWQPMDTLRDKRLLEDLWNRQVAPWKIW</sequence>
<dbReference type="PANTHER" id="PTHR47183:SF1">
    <property type="entry name" value="GLUCOSE-1-PHOSPHATE CYTIDYLYLTRANSFERASE"/>
    <property type="match status" value="1"/>
</dbReference>
<dbReference type="Pfam" id="PF00483">
    <property type="entry name" value="NTP_transferase"/>
    <property type="match status" value="1"/>
</dbReference>
<organism evidence="2 3">
    <name type="scientific">Acetobacter orientalis</name>
    <dbReference type="NCBI Taxonomy" id="146474"/>
    <lineage>
        <taxon>Bacteria</taxon>
        <taxon>Pseudomonadati</taxon>
        <taxon>Pseudomonadota</taxon>
        <taxon>Alphaproteobacteria</taxon>
        <taxon>Acetobacterales</taxon>
        <taxon>Acetobacteraceae</taxon>
        <taxon>Acetobacter</taxon>
    </lineage>
</organism>
<dbReference type="PANTHER" id="PTHR47183">
    <property type="entry name" value="GLUCOSE-1-PHOSPHATE CYTIDYLYLTRANSFERASE-RELATED"/>
    <property type="match status" value="1"/>
</dbReference>
<dbReference type="CDD" id="cd02524">
    <property type="entry name" value="G1P_cytidylyltransferase"/>
    <property type="match status" value="1"/>
</dbReference>
<protein>
    <submittedName>
        <fullName evidence="2">Glucose-1-phosphate cytidylyltransferase</fullName>
    </submittedName>
</protein>
<dbReference type="EMBL" id="JOOY01000104">
    <property type="protein sequence ID" value="OUI97984.1"/>
    <property type="molecule type" value="Genomic_DNA"/>
</dbReference>
<dbReference type="InterPro" id="IPR029044">
    <property type="entry name" value="Nucleotide-diphossugar_trans"/>
</dbReference>
<dbReference type="Proteomes" id="UP000194999">
    <property type="component" value="Unassembled WGS sequence"/>
</dbReference>
<feature type="domain" description="Nucleotidyl transferase" evidence="1">
    <location>
        <begin position="2"/>
        <end position="200"/>
    </location>
</feature>
<dbReference type="AlphaFoldDB" id="A0A252B176"/>
<keyword evidence="2" id="KW-0808">Transferase</keyword>